<feature type="coiled-coil region" evidence="5">
    <location>
        <begin position="2"/>
        <end position="29"/>
    </location>
</feature>
<feature type="compositionally biased region" description="Gly residues" evidence="6">
    <location>
        <begin position="378"/>
        <end position="414"/>
    </location>
</feature>
<keyword evidence="1 4" id="KW-0479">Metal-binding</keyword>
<dbReference type="SMART" id="SM00356">
    <property type="entry name" value="ZnF_C3H1"/>
    <property type="match status" value="1"/>
</dbReference>
<evidence type="ECO:0000256" key="7">
    <source>
        <dbReference type="SAM" id="Phobius"/>
    </source>
</evidence>
<feature type="transmembrane region" description="Helical" evidence="7">
    <location>
        <begin position="580"/>
        <end position="602"/>
    </location>
</feature>
<feature type="compositionally biased region" description="Gly residues" evidence="6">
    <location>
        <begin position="318"/>
        <end position="344"/>
    </location>
</feature>
<keyword evidence="7" id="KW-0472">Membrane</keyword>
<evidence type="ECO:0000259" key="8">
    <source>
        <dbReference type="PROSITE" id="PS50103"/>
    </source>
</evidence>
<organism evidence="9 10">
    <name type="scientific">Meloidogyne graminicola</name>
    <dbReference type="NCBI Taxonomy" id="189291"/>
    <lineage>
        <taxon>Eukaryota</taxon>
        <taxon>Metazoa</taxon>
        <taxon>Ecdysozoa</taxon>
        <taxon>Nematoda</taxon>
        <taxon>Chromadorea</taxon>
        <taxon>Rhabditida</taxon>
        <taxon>Tylenchina</taxon>
        <taxon>Tylenchomorpha</taxon>
        <taxon>Tylenchoidea</taxon>
        <taxon>Meloidogynidae</taxon>
        <taxon>Meloidogyninae</taxon>
        <taxon>Meloidogyne</taxon>
    </lineage>
</organism>
<dbReference type="PROSITE" id="PS50103">
    <property type="entry name" value="ZF_C3H1"/>
    <property type="match status" value="1"/>
</dbReference>
<evidence type="ECO:0000256" key="1">
    <source>
        <dbReference type="ARBA" id="ARBA00022723"/>
    </source>
</evidence>
<sequence>MNAKAETIITEEEQELKKAFQRLAEIREQIATKTVRTGEASKINKNDASKAQTLQEAEVRAEQTRKKVAEGQLAFAPSSDNRTSFKKRKKVFNYVKDTQSTDYCTDVKVGEQNSTMETLASSDFGNQTPVRDVMDGIVFQSKINILDTIPKKKTRTSESTDTPDGFNTSADNGGFSSGGFTRRTDNAFASSDQDIELIGETASSATSVEFVGEKRENTFPNKGGFGNEGNDGFSNTGFGSNKGGFGNNFNEDSERCNSNDEEGGFVGKSIHEGERRVFDNNEGGGFSNTSFGNSGFRNSGFGVKSSHEDQRGGNDNNAGGGFSNSGFGNSGFGGSSRKSGGGGFEINATNDGEGFSNSGFGNSSFGGNSDDRKQNNSFGGGRFNKSFGGGGGNNSSGGRNRGGGRGRGSGGRGGRGVCNFFARTGNCKYGDTCKFSHEQSSEDGGSSSNNRGGGTSHGGRDRDFQRTNQSGHSEQNDGGFGGINSGFNKSGAQKRGGGSGFETGGFGNGIFFNINSWTSRIFENLDFNNFGFGGNSGGGFNSNVGGERRESDNGSGGNGFGNTSFGNGGFGNGGFGNGGILALFKIEYCFTVLALSYIFVLMEKKI</sequence>
<gene>
    <name evidence="9" type="ORF">Mgra_00004057</name>
</gene>
<dbReference type="EMBL" id="JABEBT010000029">
    <property type="protein sequence ID" value="KAF7636469.1"/>
    <property type="molecule type" value="Genomic_DNA"/>
</dbReference>
<proteinExistence type="predicted"/>
<dbReference type="Pfam" id="PF00642">
    <property type="entry name" value="zf-CCCH"/>
    <property type="match status" value="1"/>
</dbReference>
<dbReference type="InterPro" id="IPR000571">
    <property type="entry name" value="Znf_CCCH"/>
</dbReference>
<evidence type="ECO:0000256" key="2">
    <source>
        <dbReference type="ARBA" id="ARBA00022771"/>
    </source>
</evidence>
<keyword evidence="3 4" id="KW-0862">Zinc</keyword>
<dbReference type="GO" id="GO:0008270">
    <property type="term" value="F:zinc ion binding"/>
    <property type="evidence" value="ECO:0007669"/>
    <property type="project" value="UniProtKB-KW"/>
</dbReference>
<keyword evidence="7" id="KW-0812">Transmembrane</keyword>
<name>A0A8S9ZT93_9BILA</name>
<dbReference type="Proteomes" id="UP000605970">
    <property type="component" value="Unassembled WGS sequence"/>
</dbReference>
<keyword evidence="2 4" id="KW-0863">Zinc-finger</keyword>
<protein>
    <submittedName>
        <fullName evidence="9">C3H1-type domain-containing protein</fullName>
    </submittedName>
</protein>
<feature type="region of interest" description="Disordered" evidence="6">
    <location>
        <begin position="153"/>
        <end position="185"/>
    </location>
</feature>
<evidence type="ECO:0000256" key="6">
    <source>
        <dbReference type="SAM" id="MobiDB-lite"/>
    </source>
</evidence>
<feature type="compositionally biased region" description="Polar residues" evidence="6">
    <location>
        <begin position="157"/>
        <end position="171"/>
    </location>
</feature>
<dbReference type="Gene3D" id="4.10.1000.10">
    <property type="entry name" value="Zinc finger, CCCH-type"/>
    <property type="match status" value="1"/>
</dbReference>
<evidence type="ECO:0000313" key="10">
    <source>
        <dbReference type="Proteomes" id="UP000605970"/>
    </source>
</evidence>
<accession>A0A8S9ZT93</accession>
<feature type="zinc finger region" description="C3H1-type" evidence="4">
    <location>
        <begin position="412"/>
        <end position="440"/>
    </location>
</feature>
<feature type="compositionally biased region" description="Low complexity" evidence="6">
    <location>
        <begin position="354"/>
        <end position="368"/>
    </location>
</feature>
<evidence type="ECO:0000256" key="4">
    <source>
        <dbReference type="PROSITE-ProRule" id="PRU00723"/>
    </source>
</evidence>
<feature type="region of interest" description="Disordered" evidence="6">
    <location>
        <begin position="244"/>
        <end position="266"/>
    </location>
</feature>
<evidence type="ECO:0000313" key="9">
    <source>
        <dbReference type="EMBL" id="KAF7636469.1"/>
    </source>
</evidence>
<feature type="domain" description="C3H1-type" evidence="8">
    <location>
        <begin position="412"/>
        <end position="440"/>
    </location>
</feature>
<dbReference type="OrthoDB" id="5909893at2759"/>
<dbReference type="InterPro" id="IPR036855">
    <property type="entry name" value="Znf_CCCH_sf"/>
</dbReference>
<evidence type="ECO:0000256" key="3">
    <source>
        <dbReference type="ARBA" id="ARBA00022833"/>
    </source>
</evidence>
<keyword evidence="7" id="KW-1133">Transmembrane helix</keyword>
<keyword evidence="10" id="KW-1185">Reference proteome</keyword>
<evidence type="ECO:0000256" key="5">
    <source>
        <dbReference type="SAM" id="Coils"/>
    </source>
</evidence>
<feature type="region of interest" description="Disordered" evidence="6">
    <location>
        <begin position="297"/>
        <end position="414"/>
    </location>
</feature>
<dbReference type="SUPFAM" id="SSF90229">
    <property type="entry name" value="CCCH zinc finger"/>
    <property type="match status" value="1"/>
</dbReference>
<feature type="region of interest" description="Disordered" evidence="6">
    <location>
        <begin position="438"/>
        <end position="499"/>
    </location>
</feature>
<comment type="caution">
    <text evidence="9">The sequence shown here is derived from an EMBL/GenBank/DDBJ whole genome shotgun (WGS) entry which is preliminary data.</text>
</comment>
<reference evidence="9" key="1">
    <citation type="journal article" date="2020" name="Ecol. Evol.">
        <title>Genome structure and content of the rice root-knot nematode (Meloidogyne graminicola).</title>
        <authorList>
            <person name="Phan N.T."/>
            <person name="Danchin E.G.J."/>
            <person name="Klopp C."/>
            <person name="Perfus-Barbeoch L."/>
            <person name="Kozlowski D.K."/>
            <person name="Koutsovoulos G.D."/>
            <person name="Lopez-Roques C."/>
            <person name="Bouchez O."/>
            <person name="Zahm M."/>
            <person name="Besnard G."/>
            <person name="Bellafiore S."/>
        </authorList>
    </citation>
    <scope>NUCLEOTIDE SEQUENCE</scope>
    <source>
        <strain evidence="9">VN-18</strain>
    </source>
</reference>
<keyword evidence="5" id="KW-0175">Coiled coil</keyword>
<dbReference type="AlphaFoldDB" id="A0A8S9ZT93"/>